<keyword evidence="7" id="KW-1185">Reference proteome</keyword>
<feature type="signal peptide" evidence="4">
    <location>
        <begin position="1"/>
        <end position="24"/>
    </location>
</feature>
<evidence type="ECO:0000313" key="7">
    <source>
        <dbReference type="Proteomes" id="UP000295129"/>
    </source>
</evidence>
<feature type="chain" id="PRO_5020559190" evidence="4">
    <location>
        <begin position="25"/>
        <end position="210"/>
    </location>
</feature>
<dbReference type="AlphaFoldDB" id="A0A4R6DX01"/>
<dbReference type="InterPro" id="IPR050770">
    <property type="entry name" value="Intradiol_RC_Dioxygenase"/>
</dbReference>
<organism evidence="6 7">
    <name type="scientific">Azoarcus indigens</name>
    <dbReference type="NCBI Taxonomy" id="29545"/>
    <lineage>
        <taxon>Bacteria</taxon>
        <taxon>Pseudomonadati</taxon>
        <taxon>Pseudomonadota</taxon>
        <taxon>Betaproteobacteria</taxon>
        <taxon>Rhodocyclales</taxon>
        <taxon>Zoogloeaceae</taxon>
        <taxon>Azoarcus</taxon>
    </lineage>
</organism>
<dbReference type="OrthoDB" id="9800887at2"/>
<name>A0A4R6DX01_9RHOO</name>
<dbReference type="PROSITE" id="PS51318">
    <property type="entry name" value="TAT"/>
    <property type="match status" value="1"/>
</dbReference>
<comment type="caution">
    <text evidence="6">The sequence shown here is derived from an EMBL/GenBank/DDBJ whole genome shotgun (WGS) entry which is preliminary data.</text>
</comment>
<dbReference type="InterPro" id="IPR000627">
    <property type="entry name" value="Intradiol_dOase_C"/>
</dbReference>
<proteinExistence type="inferred from homology"/>
<reference evidence="6 7" key="1">
    <citation type="submission" date="2019-03" db="EMBL/GenBank/DDBJ databases">
        <title>Genomic Encyclopedia of Type Strains, Phase IV (KMG-IV): sequencing the most valuable type-strain genomes for metagenomic binning, comparative biology and taxonomic classification.</title>
        <authorList>
            <person name="Goeker M."/>
        </authorList>
    </citation>
    <scope>NUCLEOTIDE SEQUENCE [LARGE SCALE GENOMIC DNA]</scope>
    <source>
        <strain evidence="6 7">DSM 12121</strain>
    </source>
</reference>
<evidence type="ECO:0000256" key="4">
    <source>
        <dbReference type="SAM" id="SignalP"/>
    </source>
</evidence>
<evidence type="ECO:0000313" key="6">
    <source>
        <dbReference type="EMBL" id="TDN48898.1"/>
    </source>
</evidence>
<dbReference type="PANTHER" id="PTHR33711:SF10">
    <property type="entry name" value="INTRADIOL RING-CLEAVAGE DIOXYGENASES DOMAIN-CONTAINING PROTEIN"/>
    <property type="match status" value="1"/>
</dbReference>
<dbReference type="InterPro" id="IPR015889">
    <property type="entry name" value="Intradiol_dOase_core"/>
</dbReference>
<dbReference type="GO" id="GO:0016702">
    <property type="term" value="F:oxidoreductase activity, acting on single donors with incorporation of molecular oxygen, incorporation of two atoms of oxygen"/>
    <property type="evidence" value="ECO:0007669"/>
    <property type="project" value="InterPro"/>
</dbReference>
<dbReference type="EMBL" id="SNVV01000013">
    <property type="protein sequence ID" value="TDN48898.1"/>
    <property type="molecule type" value="Genomic_DNA"/>
</dbReference>
<protein>
    <submittedName>
        <fullName evidence="6">Protocatechuate 3,4-dioxygenase beta subunit</fullName>
    </submittedName>
</protein>
<accession>A0A4R6DX01</accession>
<dbReference type="RefSeq" id="WP_133592952.1">
    <property type="nucleotide sequence ID" value="NZ_SNVV01000013.1"/>
</dbReference>
<dbReference type="InterPro" id="IPR006311">
    <property type="entry name" value="TAT_signal"/>
</dbReference>
<keyword evidence="3" id="KW-0560">Oxidoreductase</keyword>
<feature type="domain" description="Intradiol ring-cleavage dioxygenases" evidence="5">
    <location>
        <begin position="45"/>
        <end position="168"/>
    </location>
</feature>
<dbReference type="GO" id="GO:0008199">
    <property type="term" value="F:ferric iron binding"/>
    <property type="evidence" value="ECO:0007669"/>
    <property type="project" value="InterPro"/>
</dbReference>
<evidence type="ECO:0000256" key="2">
    <source>
        <dbReference type="ARBA" id="ARBA00022964"/>
    </source>
</evidence>
<dbReference type="Gene3D" id="2.60.130.10">
    <property type="entry name" value="Aromatic compound dioxygenase"/>
    <property type="match status" value="1"/>
</dbReference>
<comment type="similarity">
    <text evidence="1">Belongs to the intradiol ring-cleavage dioxygenase family.</text>
</comment>
<gene>
    <name evidence="6" type="ORF">C7389_11319</name>
</gene>
<dbReference type="SUPFAM" id="SSF49482">
    <property type="entry name" value="Aromatic compound dioxygenase"/>
    <property type="match status" value="1"/>
</dbReference>
<evidence type="ECO:0000256" key="3">
    <source>
        <dbReference type="ARBA" id="ARBA00023002"/>
    </source>
</evidence>
<sequence>MTDRRDLLLGLGAGLLLASRPGLAAEACAPAVCKTCGPTGSATAGPFYVANAPSTMDINLLRAAGTPMQVAGLVLGGNDGRTPLANAVVELWHADSDGRYHPEDNGDISRYRAEEINLRGQVRSDGQGRFAFTSIVPGNYANRRRHLHWRLSAGGHRPLVTQTYWQDERDTALARRDPVDRNPEDCRWLSFRERGGVMQASVVFVLQMLA</sequence>
<keyword evidence="4" id="KW-0732">Signal</keyword>
<keyword evidence="2 6" id="KW-0223">Dioxygenase</keyword>
<evidence type="ECO:0000256" key="1">
    <source>
        <dbReference type="ARBA" id="ARBA00007825"/>
    </source>
</evidence>
<dbReference type="PANTHER" id="PTHR33711">
    <property type="entry name" value="DIOXYGENASE, PUTATIVE (AFU_ORTHOLOGUE AFUA_2G02910)-RELATED"/>
    <property type="match status" value="1"/>
</dbReference>
<dbReference type="Proteomes" id="UP000295129">
    <property type="component" value="Unassembled WGS sequence"/>
</dbReference>
<dbReference type="Pfam" id="PF00775">
    <property type="entry name" value="Dioxygenase_C"/>
    <property type="match status" value="1"/>
</dbReference>
<evidence type="ECO:0000259" key="5">
    <source>
        <dbReference type="Pfam" id="PF00775"/>
    </source>
</evidence>